<gene>
    <name evidence="1" type="ORF">FRC98_00955</name>
</gene>
<dbReference type="Proteomes" id="UP000321412">
    <property type="component" value="Unassembled WGS sequence"/>
</dbReference>
<keyword evidence="2" id="KW-1185">Reference proteome</keyword>
<dbReference type="PROSITE" id="PS51257">
    <property type="entry name" value="PROKAR_LIPOPROTEIN"/>
    <property type="match status" value="1"/>
</dbReference>
<sequence length="596" mass="64151">MMEAMRGARGLTLLGVCAMVAVSCGPGDDPDAAESWPPRFDAFDFGTSSLVLFPGTCRVVDFTMRTSPPTPLDAVELVIEEGSTGIETLREFGQDEGSPEANAMWRVCAREGEPAPGRMVVRFREHPDYYAELPITVRTSQSDLEGERPALRLPLPGAASFATDVRWDEARGQIEAVSDSGEVVIFEDTTLQVVKSYELEPGQLSLYGEGRVMRVDSQRSLAYHVDLASAKVLSSFGYESFTPFESVGGPLLDAAGRPGLVAQAGLGGIGCYVAALDTRKGQLHEIVVNGMTTNGESMIPRVSVSPDGFRVAWTGVCASQNFAGIHDVRLGQTCNLPVYSWTGTGVRPVFSPDSNWLLDSPGRGDFDLSVYNVAACARRAKLDKRSTNPAVLRGAAIASGGDRVALVRNGLELFEVPQGSNQDLVPLELGDGSYAHALYPEREPRTFSDEEHAVLPTLVFSSDGQRLAGVNSASARVFDLQAQTYVETPRFDAEKVSAGPGYVRVGVEEGSASGDVIYQVGMEVSLAAVLEPGDVFLGFDAAPYLYFERAGSYYRQMLPAGEPELLGEEAPSFEPFDDANSALRVEVGERAIEVWR</sequence>
<comment type="caution">
    <text evidence="1">The sequence shown here is derived from an EMBL/GenBank/DDBJ whole genome shotgun (WGS) entry which is preliminary data.</text>
</comment>
<organism evidence="1 2">
    <name type="scientific">Lujinxingia vulgaris</name>
    <dbReference type="NCBI Taxonomy" id="2600176"/>
    <lineage>
        <taxon>Bacteria</taxon>
        <taxon>Deltaproteobacteria</taxon>
        <taxon>Bradymonadales</taxon>
        <taxon>Lujinxingiaceae</taxon>
        <taxon>Lujinxingia</taxon>
    </lineage>
</organism>
<evidence type="ECO:0000313" key="1">
    <source>
        <dbReference type="EMBL" id="TXD39002.1"/>
    </source>
</evidence>
<protein>
    <submittedName>
        <fullName evidence="1">Uncharacterized protein</fullName>
    </submittedName>
</protein>
<reference evidence="1 2" key="1">
    <citation type="submission" date="2019-08" db="EMBL/GenBank/DDBJ databases">
        <title>Bradymonadales sp. TMQ4.</title>
        <authorList>
            <person name="Liang Q."/>
        </authorList>
    </citation>
    <scope>NUCLEOTIDE SEQUENCE [LARGE SCALE GENOMIC DNA]</scope>
    <source>
        <strain evidence="1 2">TMQ4</strain>
    </source>
</reference>
<dbReference type="InterPro" id="IPR011044">
    <property type="entry name" value="Quino_amine_DH_bsu"/>
</dbReference>
<name>A0A5C6XN23_9DELT</name>
<dbReference type="RefSeq" id="WP_146979438.1">
    <property type="nucleotide sequence ID" value="NZ_VOSM01000001.1"/>
</dbReference>
<proteinExistence type="predicted"/>
<dbReference type="AlphaFoldDB" id="A0A5C6XN23"/>
<dbReference type="EMBL" id="VOSM01000001">
    <property type="protein sequence ID" value="TXD39002.1"/>
    <property type="molecule type" value="Genomic_DNA"/>
</dbReference>
<dbReference type="SUPFAM" id="SSF50969">
    <property type="entry name" value="YVTN repeat-like/Quinoprotein amine dehydrogenase"/>
    <property type="match status" value="1"/>
</dbReference>
<evidence type="ECO:0000313" key="2">
    <source>
        <dbReference type="Proteomes" id="UP000321412"/>
    </source>
</evidence>
<accession>A0A5C6XN23</accession>